<dbReference type="Pfam" id="PF01535">
    <property type="entry name" value="PPR"/>
    <property type="match status" value="2"/>
</dbReference>
<keyword evidence="6" id="KW-1185">Reference proteome</keyword>
<evidence type="ECO:0000313" key="5">
    <source>
        <dbReference type="EMBL" id="KAF6153967.1"/>
    </source>
</evidence>
<feature type="domain" description="Tf2-1-like SH3-like" evidence="4">
    <location>
        <begin position="234"/>
        <end position="292"/>
    </location>
</feature>
<dbReference type="NCBIfam" id="TIGR00756">
    <property type="entry name" value="PPR"/>
    <property type="match status" value="4"/>
</dbReference>
<feature type="repeat" description="PPR" evidence="2">
    <location>
        <begin position="109"/>
        <end position="143"/>
    </location>
</feature>
<dbReference type="Pfam" id="PF13041">
    <property type="entry name" value="PPR_2"/>
    <property type="match status" value="2"/>
</dbReference>
<evidence type="ECO:0000256" key="2">
    <source>
        <dbReference type="PROSITE-ProRule" id="PRU00708"/>
    </source>
</evidence>
<dbReference type="PROSITE" id="PS51375">
    <property type="entry name" value="PPR"/>
    <property type="match status" value="4"/>
</dbReference>
<feature type="repeat" description="PPR" evidence="2">
    <location>
        <begin position="144"/>
        <end position="178"/>
    </location>
</feature>
<dbReference type="EMBL" id="JACGCM010001548">
    <property type="protein sequence ID" value="KAF6153967.1"/>
    <property type="molecule type" value="Genomic_DNA"/>
</dbReference>
<evidence type="ECO:0000256" key="1">
    <source>
        <dbReference type="ARBA" id="ARBA00022737"/>
    </source>
</evidence>
<feature type="repeat" description="PPR" evidence="2">
    <location>
        <begin position="39"/>
        <end position="73"/>
    </location>
</feature>
<feature type="region of interest" description="Disordered" evidence="3">
    <location>
        <begin position="472"/>
        <end position="514"/>
    </location>
</feature>
<accession>A0A7J7MGH8</accession>
<evidence type="ECO:0000256" key="3">
    <source>
        <dbReference type="SAM" id="MobiDB-lite"/>
    </source>
</evidence>
<dbReference type="PANTHER" id="PTHR34199">
    <property type="entry name" value="NUMOD3 MOTIF FAMILY PROTEIN, EXPRESSED"/>
    <property type="match status" value="1"/>
</dbReference>
<sequence>MSKAGVDANQLIYTALINGYFKTERAEKVIHLLKDIEFDLSLYGTVVWGLCDQGKLEEAKVVISEILERDVKANHIIFTTLVDAYFKAGKEPEALKVIEEMQNLDLVPTVVTFCILIDGLCKAGLVREAMDHFRSMANMSLQPNVLAYTALVDGLCKNNFLEEAEKLFDEMLEKGIVPDKVAYTALVDGLCKNNCLEEAGKLFDKQFFKISEYALLNHCLVLLFHNVLAAVIMDLVMLYNEEHYSGVGSKLSFRRTGRFHIVQQIGVNGYKLDLPRHIRRSPFVNVSLLSPFVGDHVPPITLPILVPHQYDLDRIDTVLEKSTNETTKRGVYHMYKLHWLGKPNSEDSWISEANETRIKIGVGVRMRWQRRNEKIVLQETCCLEWQNLIAEACRRGSKGEIELQWNSYMILDKQMEREWSESIEEMNSTLKLKANRSAPKSPEQRKKISEAISAKWADPVYRERVQSAQLKYHGTPVGAKRRLRRKPSGDAQSLSRNPLKKNAASSGYENESKSQRWFRLKKNSEASYKDPLIDSKLQMIKNIRTQRSSIETNRTKAVQRAKLMISQAEKAVEVLEMVAAKNPRVQASLVESKKFLAKANDSMKSIKTGQTSSRRAKSYGYSSIGRGNGYEETVSANGVIQPNEEVNGTHVPVLNNNWSTKKTVSAEGNLIQPNEEVTGTHVTFLINKGSTESFGLRDLLTSGELLESYTQRDSKDEQMVPNEQEKADKCQRTVIKTEEKTKVPKAEKLVISDANTAINWKWVRGRRVEMSEDN</sequence>
<dbReference type="Gene3D" id="1.25.40.10">
    <property type="entry name" value="Tetratricopeptide repeat domain"/>
    <property type="match status" value="3"/>
</dbReference>
<evidence type="ECO:0000259" key="4">
    <source>
        <dbReference type="Pfam" id="PF24626"/>
    </source>
</evidence>
<feature type="repeat" description="PPR" evidence="2">
    <location>
        <begin position="74"/>
        <end position="108"/>
    </location>
</feature>
<dbReference type="Proteomes" id="UP000541444">
    <property type="component" value="Unassembled WGS sequence"/>
</dbReference>
<gene>
    <name evidence="5" type="ORF">GIB67_041233</name>
</gene>
<dbReference type="InterPro" id="IPR056924">
    <property type="entry name" value="SH3_Tf2-1"/>
</dbReference>
<dbReference type="Pfam" id="PF24626">
    <property type="entry name" value="SH3_Tf2-1"/>
    <property type="match status" value="1"/>
</dbReference>
<dbReference type="InterPro" id="IPR011990">
    <property type="entry name" value="TPR-like_helical_dom_sf"/>
</dbReference>
<dbReference type="OrthoDB" id="185373at2759"/>
<dbReference type="PANTHER" id="PTHR34199:SF2">
    <property type="entry name" value="NUMOD3 MOTIF FAMILY PROTEIN, EXPRESSED"/>
    <property type="match status" value="1"/>
</dbReference>
<reference evidence="5 6" key="1">
    <citation type="journal article" date="2020" name="IScience">
        <title>Genome Sequencing of the Endangered Kingdonia uniflora (Circaeasteraceae, Ranunculales) Reveals Potential Mechanisms of Evolutionary Specialization.</title>
        <authorList>
            <person name="Sun Y."/>
            <person name="Deng T."/>
            <person name="Zhang A."/>
            <person name="Moore M.J."/>
            <person name="Landis J.B."/>
            <person name="Lin N."/>
            <person name="Zhang H."/>
            <person name="Zhang X."/>
            <person name="Huang J."/>
            <person name="Zhang X."/>
            <person name="Sun H."/>
            <person name="Wang H."/>
        </authorList>
    </citation>
    <scope>NUCLEOTIDE SEQUENCE [LARGE SCALE GENOMIC DNA]</scope>
    <source>
        <strain evidence="5">TB1705</strain>
        <tissue evidence="5">Leaf</tissue>
    </source>
</reference>
<dbReference type="AlphaFoldDB" id="A0A7J7MGH8"/>
<organism evidence="5 6">
    <name type="scientific">Kingdonia uniflora</name>
    <dbReference type="NCBI Taxonomy" id="39325"/>
    <lineage>
        <taxon>Eukaryota</taxon>
        <taxon>Viridiplantae</taxon>
        <taxon>Streptophyta</taxon>
        <taxon>Embryophyta</taxon>
        <taxon>Tracheophyta</taxon>
        <taxon>Spermatophyta</taxon>
        <taxon>Magnoliopsida</taxon>
        <taxon>Ranunculales</taxon>
        <taxon>Circaeasteraceae</taxon>
        <taxon>Kingdonia</taxon>
    </lineage>
</organism>
<evidence type="ECO:0000313" key="6">
    <source>
        <dbReference type="Proteomes" id="UP000541444"/>
    </source>
</evidence>
<proteinExistence type="predicted"/>
<keyword evidence="1" id="KW-0677">Repeat</keyword>
<comment type="caution">
    <text evidence="5">The sequence shown here is derived from an EMBL/GenBank/DDBJ whole genome shotgun (WGS) entry which is preliminary data.</text>
</comment>
<dbReference type="InterPro" id="IPR002885">
    <property type="entry name" value="PPR_rpt"/>
</dbReference>
<name>A0A7J7MGH8_9MAGN</name>
<protein>
    <recommendedName>
        <fullName evidence="4">Tf2-1-like SH3-like domain-containing protein</fullName>
    </recommendedName>
</protein>